<evidence type="ECO:0000313" key="3">
    <source>
        <dbReference type="Proteomes" id="UP000238823"/>
    </source>
</evidence>
<reference evidence="2 3" key="1">
    <citation type="submission" date="2018-03" db="EMBL/GenBank/DDBJ databases">
        <title>Draft Genome Sequences of the Obligatory Marine Myxobacteria Enhygromyxa salina SWB007.</title>
        <authorList>
            <person name="Poehlein A."/>
            <person name="Moghaddam J.A."/>
            <person name="Harms H."/>
            <person name="Alanjari M."/>
            <person name="Koenig G.M."/>
            <person name="Daniel R."/>
            <person name="Schaeberle T.F."/>
        </authorList>
    </citation>
    <scope>NUCLEOTIDE SEQUENCE [LARGE SCALE GENOMIC DNA]</scope>
    <source>
        <strain evidence="2 3">SWB007</strain>
    </source>
</reference>
<organism evidence="2 3">
    <name type="scientific">Enhygromyxa salina</name>
    <dbReference type="NCBI Taxonomy" id="215803"/>
    <lineage>
        <taxon>Bacteria</taxon>
        <taxon>Pseudomonadati</taxon>
        <taxon>Myxococcota</taxon>
        <taxon>Polyangia</taxon>
        <taxon>Nannocystales</taxon>
        <taxon>Nannocystaceae</taxon>
        <taxon>Enhygromyxa</taxon>
    </lineage>
</organism>
<dbReference type="EMBL" id="PVNL01000136">
    <property type="protein sequence ID" value="PRP95713.1"/>
    <property type="molecule type" value="Genomic_DNA"/>
</dbReference>
<comment type="caution">
    <text evidence="2">The sequence shown here is derived from an EMBL/GenBank/DDBJ whole genome shotgun (WGS) entry which is preliminary data.</text>
</comment>
<dbReference type="AlphaFoldDB" id="A0A2S9XS74"/>
<feature type="region of interest" description="Disordered" evidence="1">
    <location>
        <begin position="106"/>
        <end position="125"/>
    </location>
</feature>
<dbReference type="Proteomes" id="UP000238823">
    <property type="component" value="Unassembled WGS sequence"/>
</dbReference>
<protein>
    <submittedName>
        <fullName evidence="2">Uncharacterized protein</fullName>
    </submittedName>
</protein>
<accession>A0A2S9XS74</accession>
<gene>
    <name evidence="2" type="ORF">ENSA7_73470</name>
</gene>
<evidence type="ECO:0000313" key="2">
    <source>
        <dbReference type="EMBL" id="PRP95713.1"/>
    </source>
</evidence>
<sequence>MLDVGDELADDLRDLLGAKRLQAHAREPLCARPRERFVHVLLGDGVAREVVVPRAHQHLAAIPRDLEQLRHVLGHVVEHESRHHLVEAVEARDQLALEQQQRERGAVGLGRPVAASGHDQGSDRFAVSTRRQVGEDRSRAWLLPSALTPLREQGRLASPKRAHDQRCLIGSLQPRVERLEADGLCFAVIHAHQHLRRRLIERAKLKLDGGVDHRAGPREALEQPIDRGVLFARVDPAQLVAARLRDPHDLRGVIPQPSGVFTLGVGQQDPSIILADTHEHSRAVEPVDAEHRGVEPALGTLE</sequence>
<name>A0A2S9XS74_9BACT</name>
<evidence type="ECO:0000256" key="1">
    <source>
        <dbReference type="SAM" id="MobiDB-lite"/>
    </source>
</evidence>
<proteinExistence type="predicted"/>